<gene>
    <name evidence="3" type="ORF">RJT34_10849</name>
</gene>
<organism evidence="3 4">
    <name type="scientific">Clitoria ternatea</name>
    <name type="common">Butterfly pea</name>
    <dbReference type="NCBI Taxonomy" id="43366"/>
    <lineage>
        <taxon>Eukaryota</taxon>
        <taxon>Viridiplantae</taxon>
        <taxon>Streptophyta</taxon>
        <taxon>Embryophyta</taxon>
        <taxon>Tracheophyta</taxon>
        <taxon>Spermatophyta</taxon>
        <taxon>Magnoliopsida</taxon>
        <taxon>eudicotyledons</taxon>
        <taxon>Gunneridae</taxon>
        <taxon>Pentapetalae</taxon>
        <taxon>rosids</taxon>
        <taxon>fabids</taxon>
        <taxon>Fabales</taxon>
        <taxon>Fabaceae</taxon>
        <taxon>Papilionoideae</taxon>
        <taxon>50 kb inversion clade</taxon>
        <taxon>NPAAA clade</taxon>
        <taxon>indigoferoid/millettioid clade</taxon>
        <taxon>Phaseoleae</taxon>
        <taxon>Clitoria</taxon>
    </lineage>
</organism>
<proteinExistence type="predicted"/>
<keyword evidence="4" id="KW-1185">Reference proteome</keyword>
<dbReference type="GO" id="GO:0005737">
    <property type="term" value="C:cytoplasm"/>
    <property type="evidence" value="ECO:0007669"/>
    <property type="project" value="TreeGrafter"/>
</dbReference>
<dbReference type="Pfam" id="PF10354">
    <property type="entry name" value="BMT5-like"/>
    <property type="match status" value="1"/>
</dbReference>
<dbReference type="EMBL" id="JAYKXN010000003">
    <property type="protein sequence ID" value="KAK7300018.1"/>
    <property type="molecule type" value="Genomic_DNA"/>
</dbReference>
<feature type="domain" description="25S rRNA (uridine-N(3))-methyltransferase BMT5-like" evidence="2">
    <location>
        <begin position="16"/>
        <end position="181"/>
    </location>
</feature>
<sequence length="255" mass="29544">MEKKSIMHYNNHQKILLVGDGDFSFSLCLAKAFGSASNMVATSLDSKATLTSNYSKASANLRKLERLGCTLLHEVDANFLHQHPLLQNKVFDRIVYNFPHAGFFFKEKNLRQIRLHQILVLGFMKSARKMVSQDGEIHVTHKKCYPYCKWDVVKLAEEAELFLVEEVAFKLRDYPGYTNKRGSGFISWDQSFKVDSSSTFKFLKLPEVQLFGLELEHLHVHRNWQCSSLYSLKEFIIIFVVMNAVIIVWLFLSPW</sequence>
<keyword evidence="1" id="KW-0812">Transmembrane</keyword>
<dbReference type="InterPro" id="IPR019446">
    <property type="entry name" value="BMT5-like"/>
</dbReference>
<dbReference type="FunFam" id="3.40.50.150:FF:000440">
    <property type="entry name" value="Os09g0479300 protein"/>
    <property type="match status" value="1"/>
</dbReference>
<protein>
    <recommendedName>
        <fullName evidence="2">25S rRNA (uridine-N(3))-methyltransferase BMT5-like domain-containing protein</fullName>
    </recommendedName>
</protein>
<dbReference type="Proteomes" id="UP001359559">
    <property type="component" value="Unassembled WGS sequence"/>
</dbReference>
<dbReference type="PANTHER" id="PTHR11538">
    <property type="entry name" value="PHENYLALANYL-TRNA SYNTHETASE"/>
    <property type="match status" value="1"/>
</dbReference>
<dbReference type="PANTHER" id="PTHR11538:SF103">
    <property type="entry name" value="DUF2431 DOMAIN PROTEIN"/>
    <property type="match status" value="1"/>
</dbReference>
<name>A0AAN9PJ04_CLITE</name>
<dbReference type="GO" id="GO:0070042">
    <property type="term" value="F:rRNA (uridine-N3-)-methyltransferase activity"/>
    <property type="evidence" value="ECO:0007669"/>
    <property type="project" value="InterPro"/>
</dbReference>
<comment type="caution">
    <text evidence="3">The sequence shown here is derived from an EMBL/GenBank/DDBJ whole genome shotgun (WGS) entry which is preliminary data.</text>
</comment>
<dbReference type="GO" id="GO:0070475">
    <property type="term" value="P:rRNA base methylation"/>
    <property type="evidence" value="ECO:0007669"/>
    <property type="project" value="InterPro"/>
</dbReference>
<dbReference type="AlphaFoldDB" id="A0AAN9PJ04"/>
<accession>A0AAN9PJ04</accession>
<evidence type="ECO:0000256" key="1">
    <source>
        <dbReference type="SAM" id="Phobius"/>
    </source>
</evidence>
<evidence type="ECO:0000259" key="2">
    <source>
        <dbReference type="Pfam" id="PF10354"/>
    </source>
</evidence>
<keyword evidence="1" id="KW-0472">Membrane</keyword>
<feature type="transmembrane region" description="Helical" evidence="1">
    <location>
        <begin position="235"/>
        <end position="252"/>
    </location>
</feature>
<evidence type="ECO:0000313" key="3">
    <source>
        <dbReference type="EMBL" id="KAK7300018.1"/>
    </source>
</evidence>
<keyword evidence="1" id="KW-1133">Transmembrane helix</keyword>
<reference evidence="3 4" key="1">
    <citation type="submission" date="2024-01" db="EMBL/GenBank/DDBJ databases">
        <title>The genomes of 5 underutilized Papilionoideae crops provide insights into root nodulation and disease resistance.</title>
        <authorList>
            <person name="Yuan L."/>
        </authorList>
    </citation>
    <scope>NUCLEOTIDE SEQUENCE [LARGE SCALE GENOMIC DNA]</scope>
    <source>
        <strain evidence="3">LY-2023</strain>
        <tissue evidence="3">Leaf</tissue>
    </source>
</reference>
<evidence type="ECO:0000313" key="4">
    <source>
        <dbReference type="Proteomes" id="UP001359559"/>
    </source>
</evidence>